<dbReference type="SUPFAM" id="SSF52113">
    <property type="entry name" value="BRCT domain"/>
    <property type="match status" value="1"/>
</dbReference>
<dbReference type="PROSITE" id="PS50172">
    <property type="entry name" value="BRCT"/>
    <property type="match status" value="1"/>
</dbReference>
<reference evidence="3 4" key="1">
    <citation type="journal article" date="2018" name="BMC Genomics">
        <title>Comparative genome analyses reveal sequence features reflecting distinct modes of host-adaptation between dicot and monocot powdery mildew.</title>
        <authorList>
            <person name="Wu Y."/>
            <person name="Ma X."/>
            <person name="Pan Z."/>
            <person name="Kale S.D."/>
            <person name="Song Y."/>
            <person name="King H."/>
            <person name="Zhang Q."/>
            <person name="Presley C."/>
            <person name="Deng X."/>
            <person name="Wei C.I."/>
            <person name="Xiao S."/>
        </authorList>
    </citation>
    <scope>NUCLEOTIDE SEQUENCE [LARGE SCALE GENOMIC DNA]</scope>
    <source>
        <strain evidence="3">UMSG1</strain>
    </source>
</reference>
<feature type="region of interest" description="Disordered" evidence="1">
    <location>
        <begin position="363"/>
        <end position="400"/>
    </location>
</feature>
<name>A0A420IQF1_9PEZI</name>
<comment type="caution">
    <text evidence="3">The sequence shown here is derived from an EMBL/GenBank/DDBJ whole genome shotgun (WGS) entry which is preliminary data.</text>
</comment>
<feature type="compositionally biased region" description="Polar residues" evidence="1">
    <location>
        <begin position="363"/>
        <end position="373"/>
    </location>
</feature>
<feature type="region of interest" description="Disordered" evidence="1">
    <location>
        <begin position="132"/>
        <end position="157"/>
    </location>
</feature>
<organism evidence="3 4">
    <name type="scientific">Golovinomyces cichoracearum</name>
    <dbReference type="NCBI Taxonomy" id="62708"/>
    <lineage>
        <taxon>Eukaryota</taxon>
        <taxon>Fungi</taxon>
        <taxon>Dikarya</taxon>
        <taxon>Ascomycota</taxon>
        <taxon>Pezizomycotina</taxon>
        <taxon>Leotiomycetes</taxon>
        <taxon>Erysiphales</taxon>
        <taxon>Erysiphaceae</taxon>
        <taxon>Golovinomyces</taxon>
    </lineage>
</organism>
<evidence type="ECO:0000259" key="2">
    <source>
        <dbReference type="PROSITE" id="PS50172"/>
    </source>
</evidence>
<accession>A0A420IQF1</accession>
<dbReference type="EMBL" id="MCBS01022470">
    <property type="protein sequence ID" value="RKF76790.1"/>
    <property type="molecule type" value="Genomic_DNA"/>
</dbReference>
<evidence type="ECO:0000256" key="1">
    <source>
        <dbReference type="SAM" id="MobiDB-lite"/>
    </source>
</evidence>
<dbReference type="InterPro" id="IPR036420">
    <property type="entry name" value="BRCT_dom_sf"/>
</dbReference>
<dbReference type="AlphaFoldDB" id="A0A420IQF1"/>
<evidence type="ECO:0000313" key="4">
    <source>
        <dbReference type="Proteomes" id="UP000285326"/>
    </source>
</evidence>
<protein>
    <recommendedName>
        <fullName evidence="2">BRCT domain-containing protein</fullName>
    </recommendedName>
</protein>
<dbReference type="Proteomes" id="UP000285326">
    <property type="component" value="Unassembled WGS sequence"/>
</dbReference>
<proteinExistence type="predicted"/>
<dbReference type="InterPro" id="IPR001357">
    <property type="entry name" value="BRCT_dom"/>
</dbReference>
<sequence>MCKKNKKEYFSKLQALQDSSDDEAEINELRGLWSLVIPSSSPCQKTKKRTRKVFKTPIMTSRIQKQSPSPKFISSVENDVTCTSKKALIRQEIPTYDLVTPLTDKVTLVPQTAQSIVEETPQSLWQEKAVQNATPHKPAYDIKSGSKSLKKKYDQNHSELALSPQQRSLKLFSNENIDAKQLFTHRISSQVKLEPISFVTSKNSPENNEGMENRRALIPSIGSVVMKNSTGITSMLRKRKREDSLIKSVPEKDRIFTGKTFLYIPTDDTALLRRKCIAKARSYGAVWTKEWSSTITHVVVDKRFNYSQVMAYLKPIMDSDTLPSSVILVNDEYPIECVNFRCILDPHQKRYAVSGLEVQHKSTNSKALNVPSKTSDKLNQKSTNPCNREETEAKTKANPSFKPCHKLIPQSLAQSHGRNVRQAV</sequence>
<evidence type="ECO:0000313" key="3">
    <source>
        <dbReference type="EMBL" id="RKF76790.1"/>
    </source>
</evidence>
<dbReference type="Gene3D" id="3.40.50.10190">
    <property type="entry name" value="BRCT domain"/>
    <property type="match status" value="1"/>
</dbReference>
<feature type="domain" description="BRCT" evidence="2">
    <location>
        <begin position="251"/>
        <end position="351"/>
    </location>
</feature>
<gene>
    <name evidence="3" type="ORF">GcM1_224027</name>
</gene>